<gene>
    <name evidence="1" type="primary">mbnC</name>
    <name evidence="1" type="ORF">EHO51_13230</name>
</gene>
<dbReference type="KEGG" id="mros:EHO51_13230"/>
<name>A0A3G8M8F9_9HYPH</name>
<dbReference type="AlphaFoldDB" id="A0A3G8M8F9"/>
<reference evidence="1 2" key="1">
    <citation type="submission" date="2018-11" db="EMBL/GenBank/DDBJ databases">
        <title>Genome squencing of methanotrophic bacteria isolated from alkaline groundwater in Korea.</title>
        <authorList>
            <person name="Nguyen L.N."/>
        </authorList>
    </citation>
    <scope>NUCLEOTIDE SEQUENCE [LARGE SCALE GENOMIC DNA]</scope>
    <source>
        <strain evidence="1 2">GW6</strain>
    </source>
</reference>
<dbReference type="NCBIfam" id="TIGR04160">
    <property type="entry name" value="methbact_MbnC"/>
    <property type="match status" value="1"/>
</dbReference>
<sequence length="194" mass="22403">MTLLSLPSRTDRDLYPALMSPELNAKYPPDHKAFVRIDVSLRIFWHTLFDICPELLELSGPDGMSIFRPFMAWAGEKKLAFDWSYYLWVYVWLREESPFKDRLLADDKYLRSIMAASAARWAILDRGRSRGIVIGCADTTDLVIGWKCRSVRLGREIELVEPEEPLPAPPELFGYFTLPGFELDIFPGWQSLAR</sequence>
<dbReference type="InterPro" id="IPR023973">
    <property type="entry name" value="MbnC-like"/>
</dbReference>
<accession>A0A3G8M8F9</accession>
<dbReference type="EMBL" id="CP034086">
    <property type="protein sequence ID" value="AZG77615.1"/>
    <property type="molecule type" value="Genomic_DNA"/>
</dbReference>
<dbReference type="RefSeq" id="WP_124739274.1">
    <property type="nucleotide sequence ID" value="NZ_CP034086.1"/>
</dbReference>
<proteinExistence type="predicted"/>
<dbReference type="NCBIfam" id="TIGR04061">
    <property type="entry name" value="AZL_007950_fam"/>
    <property type="match status" value="1"/>
</dbReference>
<evidence type="ECO:0000313" key="2">
    <source>
        <dbReference type="Proteomes" id="UP000273982"/>
    </source>
</evidence>
<evidence type="ECO:0000313" key="1">
    <source>
        <dbReference type="EMBL" id="AZG77615.1"/>
    </source>
</evidence>
<protein>
    <submittedName>
        <fullName evidence="1">Methanobactin biosynthesis cassette protein MbnC</fullName>
    </submittedName>
</protein>
<organism evidence="1 2">
    <name type="scientific">Methylocystis rosea</name>
    <dbReference type="NCBI Taxonomy" id="173366"/>
    <lineage>
        <taxon>Bacteria</taxon>
        <taxon>Pseudomonadati</taxon>
        <taxon>Pseudomonadota</taxon>
        <taxon>Alphaproteobacteria</taxon>
        <taxon>Hyphomicrobiales</taxon>
        <taxon>Methylocystaceae</taxon>
        <taxon>Methylocystis</taxon>
    </lineage>
</organism>
<dbReference type="Proteomes" id="UP000273982">
    <property type="component" value="Chromosome"/>
</dbReference>